<organism evidence="1 2">
    <name type="scientific">Heliocybe sulcata</name>
    <dbReference type="NCBI Taxonomy" id="5364"/>
    <lineage>
        <taxon>Eukaryota</taxon>
        <taxon>Fungi</taxon>
        <taxon>Dikarya</taxon>
        <taxon>Basidiomycota</taxon>
        <taxon>Agaricomycotina</taxon>
        <taxon>Agaricomycetes</taxon>
        <taxon>Gloeophyllales</taxon>
        <taxon>Gloeophyllaceae</taxon>
        <taxon>Heliocybe</taxon>
    </lineage>
</organism>
<evidence type="ECO:0008006" key="3">
    <source>
        <dbReference type="Google" id="ProtNLM"/>
    </source>
</evidence>
<gene>
    <name evidence="1" type="ORF">OE88DRAFT_201537</name>
</gene>
<dbReference type="AlphaFoldDB" id="A0A5C3N066"/>
<dbReference type="Proteomes" id="UP000305948">
    <property type="component" value="Unassembled WGS sequence"/>
</dbReference>
<dbReference type="OrthoDB" id="2967263at2759"/>
<evidence type="ECO:0000313" key="2">
    <source>
        <dbReference type="Proteomes" id="UP000305948"/>
    </source>
</evidence>
<evidence type="ECO:0000313" key="1">
    <source>
        <dbReference type="EMBL" id="TFK50984.1"/>
    </source>
</evidence>
<name>A0A5C3N066_9AGAM</name>
<keyword evidence="2" id="KW-1185">Reference proteome</keyword>
<accession>A0A5C3N066</accession>
<dbReference type="SUPFAM" id="SSF55144">
    <property type="entry name" value="LigT-like"/>
    <property type="match status" value="1"/>
</dbReference>
<dbReference type="STRING" id="5364.A0A5C3N066"/>
<dbReference type="EMBL" id="ML213512">
    <property type="protein sequence ID" value="TFK50984.1"/>
    <property type="molecule type" value="Genomic_DNA"/>
</dbReference>
<sequence>MPSDKQNPLNPFSTLLKEHGNDAESIRELYAHHRDRNQEKNKAALLSSGDIVVDRILADVVKRGDDADSRNSVTVWERPSEEVKALAREVQKHLGQIEPSIWLMPEQCMHMTSMEWFYSVDNVTIHRLVNKIPKTVARSLSAGPKAPVLLDTPMLSFFENAIAITFLPSLSTHDGYTYLHYRRDLLNQAAAVEDPELAIHMRYALPSAHITIARFTEPLSSKNKGRAWVDVLEMLNREVVRPRTDVVWTLDGPAILRAGTVWYGGGFTVKGSQRLD</sequence>
<reference evidence="1 2" key="1">
    <citation type="journal article" date="2019" name="Nat. Ecol. Evol.">
        <title>Megaphylogeny resolves global patterns of mushroom evolution.</title>
        <authorList>
            <person name="Varga T."/>
            <person name="Krizsan K."/>
            <person name="Foldi C."/>
            <person name="Dima B."/>
            <person name="Sanchez-Garcia M."/>
            <person name="Sanchez-Ramirez S."/>
            <person name="Szollosi G.J."/>
            <person name="Szarkandi J.G."/>
            <person name="Papp V."/>
            <person name="Albert L."/>
            <person name="Andreopoulos W."/>
            <person name="Angelini C."/>
            <person name="Antonin V."/>
            <person name="Barry K.W."/>
            <person name="Bougher N.L."/>
            <person name="Buchanan P."/>
            <person name="Buyck B."/>
            <person name="Bense V."/>
            <person name="Catcheside P."/>
            <person name="Chovatia M."/>
            <person name="Cooper J."/>
            <person name="Damon W."/>
            <person name="Desjardin D."/>
            <person name="Finy P."/>
            <person name="Geml J."/>
            <person name="Haridas S."/>
            <person name="Hughes K."/>
            <person name="Justo A."/>
            <person name="Karasinski D."/>
            <person name="Kautmanova I."/>
            <person name="Kiss B."/>
            <person name="Kocsube S."/>
            <person name="Kotiranta H."/>
            <person name="LaButti K.M."/>
            <person name="Lechner B.E."/>
            <person name="Liimatainen K."/>
            <person name="Lipzen A."/>
            <person name="Lukacs Z."/>
            <person name="Mihaltcheva S."/>
            <person name="Morgado L.N."/>
            <person name="Niskanen T."/>
            <person name="Noordeloos M.E."/>
            <person name="Ohm R.A."/>
            <person name="Ortiz-Santana B."/>
            <person name="Ovrebo C."/>
            <person name="Racz N."/>
            <person name="Riley R."/>
            <person name="Savchenko A."/>
            <person name="Shiryaev A."/>
            <person name="Soop K."/>
            <person name="Spirin V."/>
            <person name="Szebenyi C."/>
            <person name="Tomsovsky M."/>
            <person name="Tulloss R.E."/>
            <person name="Uehling J."/>
            <person name="Grigoriev I.V."/>
            <person name="Vagvolgyi C."/>
            <person name="Papp T."/>
            <person name="Martin F.M."/>
            <person name="Miettinen O."/>
            <person name="Hibbett D.S."/>
            <person name="Nagy L.G."/>
        </authorList>
    </citation>
    <scope>NUCLEOTIDE SEQUENCE [LARGE SCALE GENOMIC DNA]</scope>
    <source>
        <strain evidence="1 2">OMC1185</strain>
    </source>
</reference>
<protein>
    <recommendedName>
        <fullName evidence="3">DUF1868 domain-containing protein</fullName>
    </recommendedName>
</protein>
<proteinExistence type="predicted"/>
<dbReference type="InterPro" id="IPR009097">
    <property type="entry name" value="Cyclic_Pdiesterase"/>
</dbReference>